<dbReference type="EMBL" id="JAACXV010000360">
    <property type="protein sequence ID" value="KAF7279479.1"/>
    <property type="molecule type" value="Genomic_DNA"/>
</dbReference>
<proteinExistence type="predicted"/>
<comment type="caution">
    <text evidence="1">The sequence shown here is derived from an EMBL/GenBank/DDBJ whole genome shotgun (WGS) entry which is preliminary data.</text>
</comment>
<organism evidence="1 2">
    <name type="scientific">Rhynchophorus ferrugineus</name>
    <name type="common">Red palm weevil</name>
    <name type="synonym">Curculio ferrugineus</name>
    <dbReference type="NCBI Taxonomy" id="354439"/>
    <lineage>
        <taxon>Eukaryota</taxon>
        <taxon>Metazoa</taxon>
        <taxon>Ecdysozoa</taxon>
        <taxon>Arthropoda</taxon>
        <taxon>Hexapoda</taxon>
        <taxon>Insecta</taxon>
        <taxon>Pterygota</taxon>
        <taxon>Neoptera</taxon>
        <taxon>Endopterygota</taxon>
        <taxon>Coleoptera</taxon>
        <taxon>Polyphaga</taxon>
        <taxon>Cucujiformia</taxon>
        <taxon>Curculionidae</taxon>
        <taxon>Dryophthorinae</taxon>
        <taxon>Rhynchophorus</taxon>
    </lineage>
</organism>
<protein>
    <submittedName>
        <fullName evidence="1">Uncharacterized protein</fullName>
    </submittedName>
</protein>
<evidence type="ECO:0000313" key="2">
    <source>
        <dbReference type="Proteomes" id="UP000625711"/>
    </source>
</evidence>
<evidence type="ECO:0000313" key="1">
    <source>
        <dbReference type="EMBL" id="KAF7279479.1"/>
    </source>
</evidence>
<accession>A0A834MIH9</accession>
<gene>
    <name evidence="1" type="ORF">GWI33_007193</name>
</gene>
<dbReference type="Proteomes" id="UP000625711">
    <property type="component" value="Unassembled WGS sequence"/>
</dbReference>
<keyword evidence="2" id="KW-1185">Reference proteome</keyword>
<dbReference type="OrthoDB" id="8056975at2759"/>
<dbReference type="AlphaFoldDB" id="A0A834MIH9"/>
<name>A0A834MIH9_RHYFE</name>
<sequence length="95" mass="11391">MLLTRNDDDIRRAKELYMFERNFTKVSNVKVEQEVLVVKSCKVNQGNRIRNKFKKQHTCNHCKQPGDWIKQCQKWIADGRPSKNATLKMKRARQW</sequence>
<reference evidence="1" key="1">
    <citation type="submission" date="2020-08" db="EMBL/GenBank/DDBJ databases">
        <title>Genome sequencing and assembly of the red palm weevil Rhynchophorus ferrugineus.</title>
        <authorList>
            <person name="Dias G.B."/>
            <person name="Bergman C.M."/>
            <person name="Manee M."/>
        </authorList>
    </citation>
    <scope>NUCLEOTIDE SEQUENCE</scope>
    <source>
        <strain evidence="1">AA-2017</strain>
        <tissue evidence="1">Whole larva</tissue>
    </source>
</reference>